<dbReference type="EMBL" id="JBHSEU010000021">
    <property type="protein sequence ID" value="MFC4540262.1"/>
    <property type="molecule type" value="Genomic_DNA"/>
</dbReference>
<comment type="caution">
    <text evidence="3">The sequence shown here is derived from an EMBL/GenBank/DDBJ whole genome shotgun (WGS) entry which is preliminary data.</text>
</comment>
<evidence type="ECO:0000259" key="2">
    <source>
        <dbReference type="PROSITE" id="PS50966"/>
    </source>
</evidence>
<evidence type="ECO:0000313" key="3">
    <source>
        <dbReference type="EMBL" id="MFC4540262.1"/>
    </source>
</evidence>
<dbReference type="Pfam" id="PF04434">
    <property type="entry name" value="SWIM"/>
    <property type="match status" value="1"/>
</dbReference>
<evidence type="ECO:0000313" key="4">
    <source>
        <dbReference type="Proteomes" id="UP001596030"/>
    </source>
</evidence>
<dbReference type="PROSITE" id="PS50966">
    <property type="entry name" value="ZF_SWIM"/>
    <property type="match status" value="1"/>
</dbReference>
<name>A0ABV9D5H0_9GAMM</name>
<organism evidence="3 4">
    <name type="scientific">Chromohalobacter sarecensis</name>
    <dbReference type="NCBI Taxonomy" id="245294"/>
    <lineage>
        <taxon>Bacteria</taxon>
        <taxon>Pseudomonadati</taxon>
        <taxon>Pseudomonadota</taxon>
        <taxon>Gammaproteobacteria</taxon>
        <taxon>Oceanospirillales</taxon>
        <taxon>Halomonadaceae</taxon>
        <taxon>Chromohalobacter</taxon>
    </lineage>
</organism>
<gene>
    <name evidence="3" type="ORF">ACFO0U_15955</name>
</gene>
<keyword evidence="1" id="KW-0479">Metal-binding</keyword>
<protein>
    <submittedName>
        <fullName evidence="3">SWIM zinc finger domain-containing protein</fullName>
    </submittedName>
</protein>
<feature type="domain" description="SWIM-type" evidence="2">
    <location>
        <begin position="22"/>
        <end position="59"/>
    </location>
</feature>
<dbReference type="Proteomes" id="UP001596030">
    <property type="component" value="Unassembled WGS sequence"/>
</dbReference>
<reference evidence="4" key="1">
    <citation type="journal article" date="2019" name="Int. J. Syst. Evol. Microbiol.">
        <title>The Global Catalogue of Microorganisms (GCM) 10K type strain sequencing project: providing services to taxonomists for standard genome sequencing and annotation.</title>
        <authorList>
            <consortium name="The Broad Institute Genomics Platform"/>
            <consortium name="The Broad Institute Genome Sequencing Center for Infectious Disease"/>
            <person name="Wu L."/>
            <person name="Ma J."/>
        </authorList>
    </citation>
    <scope>NUCLEOTIDE SEQUENCE [LARGE SCALE GENOMIC DNA]</scope>
    <source>
        <strain evidence="4">CGMCC 1.12121</strain>
    </source>
</reference>
<evidence type="ECO:0000256" key="1">
    <source>
        <dbReference type="PROSITE-ProRule" id="PRU00325"/>
    </source>
</evidence>
<sequence>MVVGWNKQGATITADVEGSERYTVTLKLNKRGLDGGCDCPASEGIDFCKHCVAVALMYRAEQAEQARLAEVRTEFKQKRNFIKWLNEAFSA</sequence>
<accession>A0ABV9D5H0</accession>
<proteinExistence type="predicted"/>
<dbReference type="InterPro" id="IPR007527">
    <property type="entry name" value="Znf_SWIM"/>
</dbReference>
<keyword evidence="1" id="KW-0863">Zinc-finger</keyword>
<keyword evidence="1" id="KW-0862">Zinc</keyword>
<dbReference type="RefSeq" id="WP_246968694.1">
    <property type="nucleotide sequence ID" value="NZ_JAKGAN010000002.1"/>
</dbReference>
<keyword evidence="4" id="KW-1185">Reference proteome</keyword>